<protein>
    <recommendedName>
        <fullName evidence="3">DUF397 domain-containing protein</fullName>
    </recommendedName>
</protein>
<organism evidence="1 2">
    <name type="scientific">Apiospora rasikravindrae</name>
    <dbReference type="NCBI Taxonomy" id="990691"/>
    <lineage>
        <taxon>Eukaryota</taxon>
        <taxon>Fungi</taxon>
        <taxon>Dikarya</taxon>
        <taxon>Ascomycota</taxon>
        <taxon>Pezizomycotina</taxon>
        <taxon>Sordariomycetes</taxon>
        <taxon>Xylariomycetidae</taxon>
        <taxon>Amphisphaeriales</taxon>
        <taxon>Apiosporaceae</taxon>
        <taxon>Apiospora</taxon>
    </lineage>
</organism>
<keyword evidence="2" id="KW-1185">Reference proteome</keyword>
<dbReference type="Proteomes" id="UP001444661">
    <property type="component" value="Unassembled WGS sequence"/>
</dbReference>
<proteinExistence type="predicted"/>
<reference evidence="1 2" key="1">
    <citation type="submission" date="2023-01" db="EMBL/GenBank/DDBJ databases">
        <title>Analysis of 21 Apiospora genomes using comparative genomics revels a genus with tremendous synthesis potential of carbohydrate active enzymes and secondary metabolites.</title>
        <authorList>
            <person name="Sorensen T."/>
        </authorList>
    </citation>
    <scope>NUCLEOTIDE SEQUENCE [LARGE SCALE GENOMIC DNA]</scope>
    <source>
        <strain evidence="1 2">CBS 33761</strain>
    </source>
</reference>
<name>A0ABR1SYB8_9PEZI</name>
<gene>
    <name evidence="1" type="ORF">PG993_007237</name>
</gene>
<comment type="caution">
    <text evidence="1">The sequence shown here is derived from an EMBL/GenBank/DDBJ whole genome shotgun (WGS) entry which is preliminary data.</text>
</comment>
<evidence type="ECO:0000313" key="2">
    <source>
        <dbReference type="Proteomes" id="UP001444661"/>
    </source>
</evidence>
<accession>A0ABR1SYB8</accession>
<evidence type="ECO:0000313" key="1">
    <source>
        <dbReference type="EMBL" id="KAK8038826.1"/>
    </source>
</evidence>
<evidence type="ECO:0008006" key="3">
    <source>
        <dbReference type="Google" id="ProtNLM"/>
    </source>
</evidence>
<dbReference type="EMBL" id="JAQQWK010000006">
    <property type="protein sequence ID" value="KAK8038826.1"/>
    <property type="molecule type" value="Genomic_DNA"/>
</dbReference>
<sequence>MQCRLDVPSPPSNANIHADNTVQYKLQTAEEPMVGCDRVSFSDMRAQTAIASWASEHFGSEDG</sequence>